<dbReference type="EMBL" id="SNXY01000006">
    <property type="protein sequence ID" value="TDP87579.1"/>
    <property type="molecule type" value="Genomic_DNA"/>
</dbReference>
<dbReference type="GO" id="GO:0006865">
    <property type="term" value="P:amino acid transport"/>
    <property type="evidence" value="ECO:0007669"/>
    <property type="project" value="UniProtKB-KW"/>
</dbReference>
<gene>
    <name evidence="7" type="ORF">EDD54_1478</name>
</gene>
<dbReference type="Pfam" id="PF13458">
    <property type="entry name" value="Peripla_BP_6"/>
    <property type="match status" value="1"/>
</dbReference>
<dbReference type="AlphaFoldDB" id="A0A4R6RLN6"/>
<evidence type="ECO:0000256" key="2">
    <source>
        <dbReference type="ARBA" id="ARBA00022448"/>
    </source>
</evidence>
<dbReference type="PANTHER" id="PTHR47151">
    <property type="entry name" value="LEU/ILE/VAL-BINDING ABC TRANSPORTER SUBUNIT"/>
    <property type="match status" value="1"/>
</dbReference>
<dbReference type="RefSeq" id="WP_166653437.1">
    <property type="nucleotide sequence ID" value="NZ_BSPM01000008.1"/>
</dbReference>
<evidence type="ECO:0000256" key="4">
    <source>
        <dbReference type="ARBA" id="ARBA00022970"/>
    </source>
</evidence>
<keyword evidence="4" id="KW-0029">Amino-acid transport</keyword>
<dbReference type="CDD" id="cd06342">
    <property type="entry name" value="PBP1_ABC_LIVBP-like"/>
    <property type="match status" value="1"/>
</dbReference>
<keyword evidence="2" id="KW-0813">Transport</keyword>
<name>A0A4R6RLN6_9HYPH</name>
<proteinExistence type="inferred from homology"/>
<dbReference type="InterPro" id="IPR028081">
    <property type="entry name" value="Leu-bd"/>
</dbReference>
<evidence type="ECO:0000259" key="6">
    <source>
        <dbReference type="Pfam" id="PF13458"/>
    </source>
</evidence>
<evidence type="ECO:0000313" key="8">
    <source>
        <dbReference type="Proteomes" id="UP000294547"/>
    </source>
</evidence>
<organism evidence="7 8">
    <name type="scientific">Oharaeibacter diazotrophicus</name>
    <dbReference type="NCBI Taxonomy" id="1920512"/>
    <lineage>
        <taxon>Bacteria</taxon>
        <taxon>Pseudomonadati</taxon>
        <taxon>Pseudomonadota</taxon>
        <taxon>Alphaproteobacteria</taxon>
        <taxon>Hyphomicrobiales</taxon>
        <taxon>Pleomorphomonadaceae</taxon>
        <taxon>Oharaeibacter</taxon>
    </lineage>
</organism>
<feature type="signal peptide" evidence="5">
    <location>
        <begin position="1"/>
        <end position="19"/>
    </location>
</feature>
<keyword evidence="8" id="KW-1185">Reference proteome</keyword>
<protein>
    <submittedName>
        <fullName evidence="7">Branched-chain amino acid transport system substrate-binding protein</fullName>
    </submittedName>
</protein>
<accession>A0A4R6RLN6</accession>
<evidence type="ECO:0000256" key="3">
    <source>
        <dbReference type="ARBA" id="ARBA00022729"/>
    </source>
</evidence>
<comment type="similarity">
    <text evidence="1">Belongs to the leucine-binding protein family.</text>
</comment>
<dbReference type="InterPro" id="IPR000709">
    <property type="entry name" value="Leu_Ile_Val-bd"/>
</dbReference>
<dbReference type="PRINTS" id="PR00337">
    <property type="entry name" value="LEUILEVALBP"/>
</dbReference>
<evidence type="ECO:0000256" key="5">
    <source>
        <dbReference type="SAM" id="SignalP"/>
    </source>
</evidence>
<evidence type="ECO:0000256" key="1">
    <source>
        <dbReference type="ARBA" id="ARBA00010062"/>
    </source>
</evidence>
<keyword evidence="3 5" id="KW-0732">Signal</keyword>
<dbReference type="InterPro" id="IPR028082">
    <property type="entry name" value="Peripla_BP_I"/>
</dbReference>
<dbReference type="Gene3D" id="3.40.50.2300">
    <property type="match status" value="2"/>
</dbReference>
<feature type="domain" description="Leucine-binding protein" evidence="6">
    <location>
        <begin position="23"/>
        <end position="341"/>
    </location>
</feature>
<comment type="caution">
    <text evidence="7">The sequence shown here is derived from an EMBL/GenBank/DDBJ whole genome shotgun (WGS) entry which is preliminary data.</text>
</comment>
<dbReference type="SUPFAM" id="SSF53822">
    <property type="entry name" value="Periplasmic binding protein-like I"/>
    <property type="match status" value="1"/>
</dbReference>
<sequence length="358" mass="35534">MTLVRSAVILLALAAPAKADVIVGVAGPMSGSFAAVGAEIRAGVEQAAADLGGIAGEPVKIVAVDDKCDPETGSAVANQLVGKGAAVVIGHACTGAALAAAKVYAGAGIVLISPAATNPRFTDERVGPAVFRMAPRSDLQARAIADHLLAAFRDKRVAFVHDGSVYGQGLVEATAKLYADDGGVPVTTEAFTPGEKSQITLAGRLQDAAVSAVVLGALPADAAVIAREVRGRGLSAELIGNESLGLAEFRALAGDAAEGVVFAVPRDLARAPGAGAVADSLRARGAEPGNAALAAYAALQVYAAAATEGGDGAAVAGRIAASTTPTAIGPVSFDGKGDMTEAGYALSIWRGLEPRPLE</sequence>
<feature type="chain" id="PRO_5020527772" evidence="5">
    <location>
        <begin position="20"/>
        <end position="358"/>
    </location>
</feature>
<reference evidence="7 8" key="1">
    <citation type="submission" date="2019-03" db="EMBL/GenBank/DDBJ databases">
        <title>Genomic Encyclopedia of Type Strains, Phase IV (KMG-IV): sequencing the most valuable type-strain genomes for metagenomic binning, comparative biology and taxonomic classification.</title>
        <authorList>
            <person name="Goeker M."/>
        </authorList>
    </citation>
    <scope>NUCLEOTIDE SEQUENCE [LARGE SCALE GENOMIC DNA]</scope>
    <source>
        <strain evidence="7 8">DSM 102969</strain>
    </source>
</reference>
<dbReference type="Proteomes" id="UP000294547">
    <property type="component" value="Unassembled WGS sequence"/>
</dbReference>
<dbReference type="PANTHER" id="PTHR47151:SF2">
    <property type="entry name" value="AMINO ACID BINDING PROTEIN"/>
    <property type="match status" value="1"/>
</dbReference>
<evidence type="ECO:0000313" key="7">
    <source>
        <dbReference type="EMBL" id="TDP87579.1"/>
    </source>
</evidence>